<dbReference type="AlphaFoldDB" id="A0A317E3R5"/>
<dbReference type="Proteomes" id="UP000245461">
    <property type="component" value="Unassembled WGS sequence"/>
</dbReference>
<proteinExistence type="inferred from homology"/>
<dbReference type="RefSeq" id="WP_109906909.1">
    <property type="nucleotide sequence ID" value="NZ_QGLE01000008.1"/>
</dbReference>
<dbReference type="SUPFAM" id="SSF158997">
    <property type="entry name" value="Trm112p-like"/>
    <property type="match status" value="1"/>
</dbReference>
<dbReference type="Gene3D" id="2.20.25.10">
    <property type="match status" value="1"/>
</dbReference>
<comment type="caution">
    <text evidence="2">The sequence shown here is derived from an EMBL/GenBank/DDBJ whole genome shotgun (WGS) entry which is preliminary data.</text>
</comment>
<organism evidence="2 3">
    <name type="scientific">Zavarzinia aquatilis</name>
    <dbReference type="NCBI Taxonomy" id="2211142"/>
    <lineage>
        <taxon>Bacteria</taxon>
        <taxon>Pseudomonadati</taxon>
        <taxon>Pseudomonadota</taxon>
        <taxon>Alphaproteobacteria</taxon>
        <taxon>Rhodospirillales</taxon>
        <taxon>Zavarziniaceae</taxon>
        <taxon>Zavarzinia</taxon>
    </lineage>
</organism>
<dbReference type="EMBL" id="QGLE01000008">
    <property type="protein sequence ID" value="PWR21232.1"/>
    <property type="molecule type" value="Genomic_DNA"/>
</dbReference>
<accession>A0A317E3R5</accession>
<dbReference type="PANTHER" id="PTHR33505:SF4">
    <property type="entry name" value="PROTEIN PREY, MITOCHONDRIAL"/>
    <property type="match status" value="1"/>
</dbReference>
<comment type="similarity">
    <text evidence="1">Belongs to the UPF0434 family.</text>
</comment>
<dbReference type="InterPro" id="IPR005651">
    <property type="entry name" value="Trm112-like"/>
</dbReference>
<dbReference type="PANTHER" id="PTHR33505">
    <property type="entry name" value="ZGC:162634"/>
    <property type="match status" value="1"/>
</dbReference>
<keyword evidence="3" id="KW-1185">Reference proteome</keyword>
<dbReference type="GO" id="GO:0005829">
    <property type="term" value="C:cytosol"/>
    <property type="evidence" value="ECO:0007669"/>
    <property type="project" value="TreeGrafter"/>
</dbReference>
<dbReference type="Pfam" id="PF03966">
    <property type="entry name" value="Trm112p"/>
    <property type="match status" value="1"/>
</dbReference>
<name>A0A317E3R5_9PROT</name>
<sequence length="72" mass="7748">MTEAPSKPANGGAVDPKLLEILVCPASRQPLRYDREKGELVSEAARLAYPIRDGIPIMLIEEARSLDDGATA</sequence>
<dbReference type="HAMAP" id="MF_01187">
    <property type="entry name" value="UPF0434"/>
    <property type="match status" value="1"/>
</dbReference>
<reference evidence="2 3" key="1">
    <citation type="submission" date="2018-05" db="EMBL/GenBank/DDBJ databases">
        <title>Zavarzinia sp. HR-AS.</title>
        <authorList>
            <person name="Lee Y."/>
            <person name="Jeon C.O."/>
        </authorList>
    </citation>
    <scope>NUCLEOTIDE SEQUENCE [LARGE SCALE GENOMIC DNA]</scope>
    <source>
        <strain evidence="2 3">HR-AS</strain>
    </source>
</reference>
<evidence type="ECO:0000313" key="3">
    <source>
        <dbReference type="Proteomes" id="UP000245461"/>
    </source>
</evidence>
<evidence type="ECO:0000256" key="1">
    <source>
        <dbReference type="HAMAP-Rule" id="MF_01187"/>
    </source>
</evidence>
<dbReference type="OrthoDB" id="9812205at2"/>
<dbReference type="FunFam" id="2.20.25.10:FF:000002">
    <property type="entry name" value="UPF0434 protein YcaR"/>
    <property type="match status" value="1"/>
</dbReference>
<evidence type="ECO:0000313" key="2">
    <source>
        <dbReference type="EMBL" id="PWR21232.1"/>
    </source>
</evidence>
<gene>
    <name evidence="2" type="ORF">DKG74_14615</name>
</gene>
<protein>
    <recommendedName>
        <fullName evidence="1">UPF0434 protein DKG74_14615</fullName>
    </recommendedName>
</protein>